<dbReference type="Pfam" id="PF07661">
    <property type="entry name" value="MORN_2"/>
    <property type="match status" value="2"/>
</dbReference>
<dbReference type="RefSeq" id="WP_160128557.1">
    <property type="nucleotide sequence ID" value="NZ_CP019288.1"/>
</dbReference>
<protein>
    <recommendedName>
        <fullName evidence="3">Antitoxin YwqK</fullName>
    </recommendedName>
</protein>
<dbReference type="Gene3D" id="2.20.110.10">
    <property type="entry name" value="Histone H3 K4-specific methyltransferase SET7/9 N-terminal domain"/>
    <property type="match status" value="3"/>
</dbReference>
<evidence type="ECO:0000313" key="1">
    <source>
        <dbReference type="EMBL" id="QHI35836.1"/>
    </source>
</evidence>
<evidence type="ECO:0000313" key="2">
    <source>
        <dbReference type="Proteomes" id="UP000464657"/>
    </source>
</evidence>
<dbReference type="OrthoDB" id="9785122at2"/>
<dbReference type="InterPro" id="IPR011652">
    <property type="entry name" value="MORN_2"/>
</dbReference>
<dbReference type="AlphaFoldDB" id="A0A7L4ZHZ7"/>
<dbReference type="KEGG" id="kan:IMCC3317_11840"/>
<evidence type="ECO:0008006" key="3">
    <source>
        <dbReference type="Google" id="ProtNLM"/>
    </source>
</evidence>
<reference evidence="1 2" key="1">
    <citation type="journal article" date="2013" name="Int. J. Syst. Evol. Microbiol.">
        <title>Kordia antarctica sp. nov., isolated from Antarctic seawater.</title>
        <authorList>
            <person name="Baek K."/>
            <person name="Choi A."/>
            <person name="Kang I."/>
            <person name="Lee K."/>
            <person name="Cho J.C."/>
        </authorList>
    </citation>
    <scope>NUCLEOTIDE SEQUENCE [LARGE SCALE GENOMIC DNA]</scope>
    <source>
        <strain evidence="1 2">IMCC3317</strain>
    </source>
</reference>
<gene>
    <name evidence="1" type="ORF">IMCC3317_11840</name>
</gene>
<accession>A0A7L4ZHZ7</accession>
<keyword evidence="2" id="KW-1185">Reference proteome</keyword>
<name>A0A7L4ZHZ7_9FLAO</name>
<dbReference type="EMBL" id="CP019288">
    <property type="protein sequence ID" value="QHI35836.1"/>
    <property type="molecule type" value="Genomic_DNA"/>
</dbReference>
<proteinExistence type="predicted"/>
<organism evidence="1 2">
    <name type="scientific">Kordia antarctica</name>
    <dbReference type="NCBI Taxonomy" id="1218801"/>
    <lineage>
        <taxon>Bacteria</taxon>
        <taxon>Pseudomonadati</taxon>
        <taxon>Bacteroidota</taxon>
        <taxon>Flavobacteriia</taxon>
        <taxon>Flavobacteriales</taxon>
        <taxon>Flavobacteriaceae</taxon>
        <taxon>Kordia</taxon>
    </lineage>
</organism>
<dbReference type="Proteomes" id="UP000464657">
    <property type="component" value="Chromosome"/>
</dbReference>
<dbReference type="SUPFAM" id="SSF82185">
    <property type="entry name" value="Histone H3 K4-specific methyltransferase SET7/9 N-terminal domain"/>
    <property type="match status" value="2"/>
</dbReference>
<sequence>MKQLLVNIFFLVFFLNVTAQKKVYFDKDWNETDATNAQYYRTTEKQKALFLIKDYYISGQLQFEAFSTIPNDPLHHEGTVTWYHENGVIAQQVEFKDNKKNGAFLLNYENGNAKVRAYYVNDLEEGKLTEHFPSGDVGNEAFFINGKLDGTHSRYKYDGTLRERINYKNGLEHGSYEFYTSGRLLYKGNAENGFPEGKCMTYHYGIEEPEKVYTIKNRKLHGTYLEYDERGTKIVEAFFEEGIPQTYMFTRVISNDKVYKIELKLIDGVEHWKAFKNDQLLVASFYKKGIRTDIWKLYDSEINKFVLTADFTNAVCDDGYVQEVTKFEKDFSLSNRFKSLYNFTRKPCANVKFENIVESNLSNSILNEYEEVQSRNAEGIKVIESVDAEEEEVEETVIEYSESNPQKRICTTYKDYLKTVACVQTNNNIKYTLFTGEDGKSLKIIKAQDKPQKNELFIFYQDEYERVDPANIYIAFSIPNKLKAAIKKGKISKQEIINFFRTDLISYTDVTDERLLEILEEELKK</sequence>